<name>A0A397T7M1_9GLOM</name>
<gene>
    <name evidence="2" type="ORF">C1645_765368</name>
</gene>
<feature type="compositionally biased region" description="Low complexity" evidence="1">
    <location>
        <begin position="36"/>
        <end position="51"/>
    </location>
</feature>
<sequence>MENPKKFSNRSKKNRKSNKHKDEVYFEKRETEKLLISSKSTTKNTNSIKINAQIQRPRNNNKIFQSKRKELSVTSRCDPGSEKQSDIKHKYPETDDKPASNNFNMLRIIDKIDKAVSETGTICKDLQATSKKDISASDIVGITKKHCIDANKITSNKAIIVHNNIISKGEKGENNHQRSRPCKSPLRIAPNQTITPIPRFSSIYPLDKNKYYHLTAPESARKVVVKHSTTANQIAFGEIINDDTLRNEILQMVHNSSKYTISESPFVLTDGYEKEAMFQLLRPEELSRWEFWHSYVNESRSPSFILCRFQVKKKRIYLSKYFFLNTNLLQTSRLKFKLSEKTTIKKVRFCKFVEVEKATDISEDRKGNRSPIARNKAINIWFTGTTGMNTKKNKKPERNPIAANIDWEDRTCDIHVYDPLLI</sequence>
<evidence type="ECO:0000256" key="1">
    <source>
        <dbReference type="SAM" id="MobiDB-lite"/>
    </source>
</evidence>
<dbReference type="OrthoDB" id="2372626at2759"/>
<evidence type="ECO:0000313" key="2">
    <source>
        <dbReference type="EMBL" id="RIA92345.1"/>
    </source>
</evidence>
<protein>
    <submittedName>
        <fullName evidence="2">Uncharacterized protein</fullName>
    </submittedName>
</protein>
<organism evidence="2 3">
    <name type="scientific">Glomus cerebriforme</name>
    <dbReference type="NCBI Taxonomy" id="658196"/>
    <lineage>
        <taxon>Eukaryota</taxon>
        <taxon>Fungi</taxon>
        <taxon>Fungi incertae sedis</taxon>
        <taxon>Mucoromycota</taxon>
        <taxon>Glomeromycotina</taxon>
        <taxon>Glomeromycetes</taxon>
        <taxon>Glomerales</taxon>
        <taxon>Glomeraceae</taxon>
        <taxon>Glomus</taxon>
    </lineage>
</organism>
<feature type="compositionally biased region" description="Basic and acidic residues" evidence="1">
    <location>
        <begin position="79"/>
        <end position="98"/>
    </location>
</feature>
<proteinExistence type="predicted"/>
<feature type="region of interest" description="Disordered" evidence="1">
    <location>
        <begin position="1"/>
        <end position="99"/>
    </location>
</feature>
<feature type="compositionally biased region" description="Basic residues" evidence="1">
    <location>
        <begin position="7"/>
        <end position="19"/>
    </location>
</feature>
<dbReference type="AlphaFoldDB" id="A0A397T7M1"/>
<evidence type="ECO:0000313" key="3">
    <source>
        <dbReference type="Proteomes" id="UP000265703"/>
    </source>
</evidence>
<accession>A0A397T7M1</accession>
<dbReference type="Proteomes" id="UP000265703">
    <property type="component" value="Unassembled WGS sequence"/>
</dbReference>
<feature type="compositionally biased region" description="Basic and acidic residues" evidence="1">
    <location>
        <begin position="20"/>
        <end position="33"/>
    </location>
</feature>
<comment type="caution">
    <text evidence="2">The sequence shown here is derived from an EMBL/GenBank/DDBJ whole genome shotgun (WGS) entry which is preliminary data.</text>
</comment>
<keyword evidence="3" id="KW-1185">Reference proteome</keyword>
<feature type="compositionally biased region" description="Polar residues" evidence="1">
    <location>
        <begin position="52"/>
        <end position="64"/>
    </location>
</feature>
<reference evidence="2 3" key="1">
    <citation type="submission" date="2018-06" db="EMBL/GenBank/DDBJ databases">
        <title>Comparative genomics reveals the genomic features of Rhizophagus irregularis, R. cerebriforme, R. diaphanum and Gigaspora rosea, and their symbiotic lifestyle signature.</title>
        <authorList>
            <person name="Morin E."/>
            <person name="San Clemente H."/>
            <person name="Chen E.C.H."/>
            <person name="De La Providencia I."/>
            <person name="Hainaut M."/>
            <person name="Kuo A."/>
            <person name="Kohler A."/>
            <person name="Murat C."/>
            <person name="Tang N."/>
            <person name="Roy S."/>
            <person name="Loubradou J."/>
            <person name="Henrissat B."/>
            <person name="Grigoriev I.V."/>
            <person name="Corradi N."/>
            <person name="Roux C."/>
            <person name="Martin F.M."/>
        </authorList>
    </citation>
    <scope>NUCLEOTIDE SEQUENCE [LARGE SCALE GENOMIC DNA]</scope>
    <source>
        <strain evidence="2 3">DAOM 227022</strain>
    </source>
</reference>
<dbReference type="EMBL" id="QKYT01000129">
    <property type="protein sequence ID" value="RIA92345.1"/>
    <property type="molecule type" value="Genomic_DNA"/>
</dbReference>